<dbReference type="EMBL" id="CP015578">
    <property type="protein sequence ID" value="ARQ97705.1"/>
    <property type="molecule type" value="Genomic_DNA"/>
</dbReference>
<organism evidence="9 10">
    <name type="scientific">Campylobacter lanienae NCTC 13004</name>
    <dbReference type="NCBI Taxonomy" id="1031753"/>
    <lineage>
        <taxon>Bacteria</taxon>
        <taxon>Pseudomonadati</taxon>
        <taxon>Campylobacterota</taxon>
        <taxon>Epsilonproteobacteria</taxon>
        <taxon>Campylobacterales</taxon>
        <taxon>Campylobacteraceae</taxon>
        <taxon>Campylobacter</taxon>
    </lineage>
</organism>
<dbReference type="AlphaFoldDB" id="A0A1X9SNC1"/>
<reference evidence="10" key="2">
    <citation type="journal article" date="2017" name="Genome Biol. Evol.">
        <title>Comparative genomic analysis identifies a Campylobacter clade deficient in selenium metabolism.</title>
        <authorList>
            <person name="Miller W.G."/>
            <person name="Yee E."/>
            <person name="Lopes B.S."/>
            <person name="Chapman M.H."/>
            <person name="Huynh S."/>
            <person name="Bono J.L."/>
            <person name="Parker C.T."/>
            <person name="Strachan N.J.C."/>
            <person name="Forbes K.J."/>
        </authorList>
    </citation>
    <scope>NUCLEOTIDE SEQUENCE [LARGE SCALE GENOMIC DNA]</scope>
    <source>
        <strain evidence="10">NCTC 13004</strain>
    </source>
</reference>
<evidence type="ECO:0000259" key="8">
    <source>
        <dbReference type="PROSITE" id="PS50928"/>
    </source>
</evidence>
<evidence type="ECO:0000256" key="7">
    <source>
        <dbReference type="RuleBase" id="RU363032"/>
    </source>
</evidence>
<comment type="subcellular location">
    <subcellularLocation>
        <location evidence="1 7">Cell membrane</location>
        <topology evidence="1 7">Multi-pass membrane protein</topology>
    </subcellularLocation>
</comment>
<evidence type="ECO:0000256" key="4">
    <source>
        <dbReference type="ARBA" id="ARBA00022692"/>
    </source>
</evidence>
<dbReference type="GeneID" id="46921433"/>
<comment type="similarity">
    <text evidence="7">Belongs to the binding-protein-dependent transport system permease family.</text>
</comment>
<keyword evidence="3" id="KW-1003">Cell membrane</keyword>
<feature type="domain" description="ABC transmembrane type-1" evidence="8">
    <location>
        <begin position="48"/>
        <end position="228"/>
    </location>
</feature>
<dbReference type="Proteomes" id="UP000202031">
    <property type="component" value="Chromosome"/>
</dbReference>
<keyword evidence="2 7" id="KW-0813">Transport</keyword>
<dbReference type="PROSITE" id="PS50928">
    <property type="entry name" value="ABC_TM1"/>
    <property type="match status" value="1"/>
</dbReference>
<gene>
    <name evidence="9" type="ORF">CLAN_0962</name>
</gene>
<evidence type="ECO:0000256" key="5">
    <source>
        <dbReference type="ARBA" id="ARBA00022989"/>
    </source>
</evidence>
<protein>
    <submittedName>
        <fullName evidence="9">Nitrate/sulfonate/bicarbonate ABC transporter, permease protein</fullName>
    </submittedName>
</protein>
<dbReference type="GO" id="GO:0055085">
    <property type="term" value="P:transmembrane transport"/>
    <property type="evidence" value="ECO:0007669"/>
    <property type="project" value="InterPro"/>
</dbReference>
<dbReference type="PANTHER" id="PTHR30151">
    <property type="entry name" value="ALKANE SULFONATE ABC TRANSPORTER-RELATED, MEMBRANE SUBUNIT"/>
    <property type="match status" value="1"/>
</dbReference>
<keyword evidence="5 7" id="KW-1133">Transmembrane helix</keyword>
<evidence type="ECO:0000256" key="1">
    <source>
        <dbReference type="ARBA" id="ARBA00004651"/>
    </source>
</evidence>
<name>A0A1X9SNC1_9BACT</name>
<evidence type="ECO:0000313" key="10">
    <source>
        <dbReference type="Proteomes" id="UP000202031"/>
    </source>
</evidence>
<keyword evidence="4 7" id="KW-0812">Transmembrane</keyword>
<proteinExistence type="inferred from homology"/>
<dbReference type="InterPro" id="IPR000515">
    <property type="entry name" value="MetI-like"/>
</dbReference>
<accession>A0A1X9SNC1</accession>
<evidence type="ECO:0000256" key="2">
    <source>
        <dbReference type="ARBA" id="ARBA00022448"/>
    </source>
</evidence>
<dbReference type="Gene3D" id="1.10.3720.10">
    <property type="entry name" value="MetI-like"/>
    <property type="match status" value="1"/>
</dbReference>
<dbReference type="CDD" id="cd06261">
    <property type="entry name" value="TM_PBP2"/>
    <property type="match status" value="1"/>
</dbReference>
<dbReference type="GO" id="GO:0005886">
    <property type="term" value="C:plasma membrane"/>
    <property type="evidence" value="ECO:0007669"/>
    <property type="project" value="UniProtKB-SubCell"/>
</dbReference>
<dbReference type="RefSeq" id="WP_100590725.1">
    <property type="nucleotide sequence ID" value="NZ_CP015578.1"/>
</dbReference>
<evidence type="ECO:0000256" key="3">
    <source>
        <dbReference type="ARBA" id="ARBA00022475"/>
    </source>
</evidence>
<dbReference type="SUPFAM" id="SSF161098">
    <property type="entry name" value="MetI-like"/>
    <property type="match status" value="1"/>
</dbReference>
<keyword evidence="6 7" id="KW-0472">Membrane</keyword>
<dbReference type="KEGG" id="clx:CLAN_0962"/>
<sequence length="244" mass="27129">MKYIYQSIVLAFAILIWHIFSSELIPSPMQVLDAFRLIIDNNSLQIGIIDSLYRYGIGLILGVIFGVFVGFIFGFNPKFASAFDPLFNLLRPISPIAWVPMVLIIFGIGDLPTIFIIAYSVFFPMVLLSTKAIRDVPSELIIVAKNFGASRWQILKSVIFPSSFLSLISSLKLAAALAWINLVVGEMLGAQTGLGYIIIDSRNQLRIDILIATIITIGIIGMIINALFGYIEKVVSRKYGYDRN</sequence>
<feature type="transmembrane region" description="Helical" evidence="7">
    <location>
        <begin position="52"/>
        <end position="74"/>
    </location>
</feature>
<evidence type="ECO:0000313" key="9">
    <source>
        <dbReference type="EMBL" id="ARQ97705.1"/>
    </source>
</evidence>
<reference evidence="10" key="1">
    <citation type="journal article" date="2017" name="Genome Biol. Evol.">
        <title>Comparative Genomic Analysis Identifies a Campylobacter Clade Deficient in Selenium Metabolism.</title>
        <authorList>
            <person name="Miller W.G."/>
            <person name="Yee E."/>
            <person name="Lopes B.S."/>
            <person name="Chapman M.H."/>
            <person name="Huynh S."/>
            <person name="Bono J.L."/>
            <person name="Parker C.T."/>
            <person name="Strachan N.J.C."/>
            <person name="Forbes K.J."/>
        </authorList>
    </citation>
    <scope>NUCLEOTIDE SEQUENCE [LARGE SCALE GENOMIC DNA]</scope>
    <source>
        <strain evidence="10">NCTC 13004</strain>
    </source>
</reference>
<evidence type="ECO:0000256" key="6">
    <source>
        <dbReference type="ARBA" id="ARBA00023136"/>
    </source>
</evidence>
<dbReference type="Pfam" id="PF00528">
    <property type="entry name" value="BPD_transp_1"/>
    <property type="match status" value="1"/>
</dbReference>
<feature type="transmembrane region" description="Helical" evidence="7">
    <location>
        <begin position="209"/>
        <end position="231"/>
    </location>
</feature>
<dbReference type="PANTHER" id="PTHR30151:SF0">
    <property type="entry name" value="ABC TRANSPORTER PERMEASE PROTEIN MJ0413-RELATED"/>
    <property type="match status" value="1"/>
</dbReference>
<feature type="transmembrane region" description="Helical" evidence="7">
    <location>
        <begin position="177"/>
        <end position="197"/>
    </location>
</feature>
<dbReference type="InterPro" id="IPR035906">
    <property type="entry name" value="MetI-like_sf"/>
</dbReference>